<evidence type="ECO:0000313" key="3">
    <source>
        <dbReference type="EMBL" id="SHL08912.1"/>
    </source>
</evidence>
<reference evidence="4" key="1">
    <citation type="submission" date="2016-11" db="EMBL/GenBank/DDBJ databases">
        <authorList>
            <person name="Varghese N."/>
            <person name="Submissions S."/>
        </authorList>
    </citation>
    <scope>NUCLEOTIDE SEQUENCE [LARGE SCALE GENOMIC DNA]</scope>
    <source>
        <strain evidence="4">UWOS</strain>
    </source>
</reference>
<feature type="compositionally biased region" description="Basic and acidic residues" evidence="1">
    <location>
        <begin position="137"/>
        <end position="149"/>
    </location>
</feature>
<sequence length="516" mass="56653">MNKVLLASLAMATTLFAQTAPVATAAQPALDTTKTAPVAQADSAKALEAEAANATADSVKAETVAQADSAKAPEAEAANATADSVKAETVAQADSAKVPEAEAANATTDSVKAETVAQADSAKAPEAEAANATTDSVKAETVAKADTAKAVKRAQPAPDMSMAAADSEPKKKKKKREPLFKAGQFEFDINASFEIQAGKTLWVSEDDKNSDNLEEWWGRANLGLETHTKDFNGRILIYMYPGDLQDNQYHTHHTANGDTSDTYEYRDLFEIHEAYAEQHTRYAAIKLGRWEFTQKNGDYFGNYVDGYYNGFKSGTNSENALQFSFTPTETMSMDVAFISTTPNLNTGDLRLMFRFHDLSGIEFLNLDLGYRTNVFDIVHDDDTDVQHTISLQGKTPIVNDLAYFFLEGALMGIDAEETYKDRFGKKRTRTKDLVAPITGGILFTPRDYRIILEAEYIHDRAETDYADKDKNHVKDVLAAFYIEKPLTKRFTLSFGAHSYGTSRDYGFTGNLIGTIH</sequence>
<name>A0A1M6XSE8_9BACT</name>
<evidence type="ECO:0000256" key="2">
    <source>
        <dbReference type="SAM" id="SignalP"/>
    </source>
</evidence>
<keyword evidence="2" id="KW-0732">Signal</keyword>
<evidence type="ECO:0000313" key="4">
    <source>
        <dbReference type="Proteomes" id="UP000184275"/>
    </source>
</evidence>
<feature type="compositionally biased region" description="Low complexity" evidence="1">
    <location>
        <begin position="117"/>
        <end position="132"/>
    </location>
</feature>
<organism evidence="3 4">
    <name type="scientific">Fibrobacter intestinalis</name>
    <dbReference type="NCBI Taxonomy" id="28122"/>
    <lineage>
        <taxon>Bacteria</taxon>
        <taxon>Pseudomonadati</taxon>
        <taxon>Fibrobacterota</taxon>
        <taxon>Fibrobacteria</taxon>
        <taxon>Fibrobacterales</taxon>
        <taxon>Fibrobacteraceae</taxon>
        <taxon>Fibrobacter</taxon>
    </lineage>
</organism>
<evidence type="ECO:0000256" key="1">
    <source>
        <dbReference type="SAM" id="MobiDB-lite"/>
    </source>
</evidence>
<accession>A0A1M6XSE8</accession>
<feature type="signal peptide" evidence="2">
    <location>
        <begin position="1"/>
        <end position="19"/>
    </location>
</feature>
<keyword evidence="4" id="KW-1185">Reference proteome</keyword>
<dbReference type="RefSeq" id="WP_073305836.1">
    <property type="nucleotide sequence ID" value="NZ_FRAW01000034.1"/>
</dbReference>
<protein>
    <submittedName>
        <fullName evidence="3">Uncharacterized protein</fullName>
    </submittedName>
</protein>
<dbReference type="EMBL" id="FRAW01000034">
    <property type="protein sequence ID" value="SHL08912.1"/>
    <property type="molecule type" value="Genomic_DNA"/>
</dbReference>
<feature type="region of interest" description="Disordered" evidence="1">
    <location>
        <begin position="91"/>
        <end position="177"/>
    </location>
</feature>
<feature type="chain" id="PRO_5012545409" evidence="2">
    <location>
        <begin position="20"/>
        <end position="516"/>
    </location>
</feature>
<proteinExistence type="predicted"/>
<gene>
    <name evidence="3" type="ORF">SAMN05720469_13417</name>
</gene>
<dbReference type="Proteomes" id="UP000184275">
    <property type="component" value="Unassembled WGS sequence"/>
</dbReference>
<dbReference type="AlphaFoldDB" id="A0A1M6XSE8"/>